<comment type="caution">
    <text evidence="3">The sequence shown here is derived from an EMBL/GenBank/DDBJ whole genome shotgun (WGS) entry which is preliminary data.</text>
</comment>
<evidence type="ECO:0000313" key="4">
    <source>
        <dbReference type="Proteomes" id="UP001066276"/>
    </source>
</evidence>
<keyword evidence="2" id="KW-0472">Membrane</keyword>
<sequence length="218" mass="24421">MQKFISGPKNICNGSSVHCGSLHRTRRRHQSPVAEQSRRSARDRDEVALRFWQGSAREPRGSHKGAQLGNQMSSTAERVVSLFCSDLEASGSTGGQLWAAQAQSDFPPAPHNRNNLRAVPGPHVLVSETLLRQGCKFVYREDKILFHAFVSEEKNSAADHRLLDTNDLALIKFIVHLLYNLLLFAVVVSTALITLCFCAFVQDKILDYWRISSQFKSI</sequence>
<keyword evidence="2" id="KW-1133">Transmembrane helix</keyword>
<evidence type="ECO:0000313" key="3">
    <source>
        <dbReference type="EMBL" id="KAJ1176928.1"/>
    </source>
</evidence>
<keyword evidence="4" id="KW-1185">Reference proteome</keyword>
<dbReference type="AlphaFoldDB" id="A0AAV7TJX2"/>
<reference evidence="3" key="1">
    <citation type="journal article" date="2022" name="bioRxiv">
        <title>Sequencing and chromosome-scale assembly of the giantPleurodeles waltlgenome.</title>
        <authorList>
            <person name="Brown T."/>
            <person name="Elewa A."/>
            <person name="Iarovenko S."/>
            <person name="Subramanian E."/>
            <person name="Araus A.J."/>
            <person name="Petzold A."/>
            <person name="Susuki M."/>
            <person name="Suzuki K.-i.T."/>
            <person name="Hayashi T."/>
            <person name="Toyoda A."/>
            <person name="Oliveira C."/>
            <person name="Osipova E."/>
            <person name="Leigh N.D."/>
            <person name="Simon A."/>
            <person name="Yun M.H."/>
        </authorList>
    </citation>
    <scope>NUCLEOTIDE SEQUENCE</scope>
    <source>
        <strain evidence="3">20211129_DDA</strain>
        <tissue evidence="3">Liver</tissue>
    </source>
</reference>
<dbReference type="Proteomes" id="UP001066276">
    <property type="component" value="Chromosome 3_2"/>
</dbReference>
<feature type="compositionally biased region" description="Basic residues" evidence="1">
    <location>
        <begin position="21"/>
        <end position="30"/>
    </location>
</feature>
<dbReference type="EMBL" id="JANPWB010000006">
    <property type="protein sequence ID" value="KAJ1176928.1"/>
    <property type="molecule type" value="Genomic_DNA"/>
</dbReference>
<organism evidence="3 4">
    <name type="scientific">Pleurodeles waltl</name>
    <name type="common">Iberian ribbed newt</name>
    <dbReference type="NCBI Taxonomy" id="8319"/>
    <lineage>
        <taxon>Eukaryota</taxon>
        <taxon>Metazoa</taxon>
        <taxon>Chordata</taxon>
        <taxon>Craniata</taxon>
        <taxon>Vertebrata</taxon>
        <taxon>Euteleostomi</taxon>
        <taxon>Amphibia</taxon>
        <taxon>Batrachia</taxon>
        <taxon>Caudata</taxon>
        <taxon>Salamandroidea</taxon>
        <taxon>Salamandridae</taxon>
        <taxon>Pleurodelinae</taxon>
        <taxon>Pleurodeles</taxon>
    </lineage>
</organism>
<name>A0AAV7TJX2_PLEWA</name>
<gene>
    <name evidence="3" type="ORF">NDU88_002195</name>
</gene>
<feature type="region of interest" description="Disordered" evidence="1">
    <location>
        <begin position="15"/>
        <end position="44"/>
    </location>
</feature>
<proteinExistence type="predicted"/>
<feature type="transmembrane region" description="Helical" evidence="2">
    <location>
        <begin position="177"/>
        <end position="201"/>
    </location>
</feature>
<evidence type="ECO:0000256" key="2">
    <source>
        <dbReference type="SAM" id="Phobius"/>
    </source>
</evidence>
<protein>
    <submittedName>
        <fullName evidence="3">Uncharacterized protein</fullName>
    </submittedName>
</protein>
<evidence type="ECO:0000256" key="1">
    <source>
        <dbReference type="SAM" id="MobiDB-lite"/>
    </source>
</evidence>
<keyword evidence="2" id="KW-0812">Transmembrane</keyword>
<accession>A0AAV7TJX2</accession>